<evidence type="ECO:0000256" key="11">
    <source>
        <dbReference type="ARBA" id="ARBA00029774"/>
    </source>
</evidence>
<dbReference type="AlphaFoldDB" id="A0A0A5G5D0"/>
<evidence type="ECO:0000256" key="1">
    <source>
        <dbReference type="ARBA" id="ARBA00004496"/>
    </source>
</evidence>
<evidence type="ECO:0000256" key="2">
    <source>
        <dbReference type="ARBA" id="ARBA00007663"/>
    </source>
</evidence>
<dbReference type="InterPro" id="IPR006070">
    <property type="entry name" value="Sua5-like_dom"/>
</dbReference>
<dbReference type="GO" id="GO:0005737">
    <property type="term" value="C:cytoplasm"/>
    <property type="evidence" value="ECO:0007669"/>
    <property type="project" value="UniProtKB-SubCell"/>
</dbReference>
<feature type="binding site" evidence="14">
    <location>
        <position position="121"/>
    </location>
    <ligand>
        <name>ATP</name>
        <dbReference type="ChEBI" id="CHEBI:30616"/>
    </ligand>
</feature>
<feature type="binding site" evidence="14">
    <location>
        <position position="155"/>
    </location>
    <ligand>
        <name>ATP</name>
        <dbReference type="ChEBI" id="CHEBI:30616"/>
    </ligand>
</feature>
<comment type="function">
    <text evidence="13">Required for the formation of a threonylcarbamoyl group on adenosine at position 37 (t(6)A37) in tRNAs that read codons beginning with adenine.</text>
</comment>
<keyword evidence="5 13" id="KW-0963">Cytoplasm</keyword>
<dbReference type="PANTHER" id="PTHR17490">
    <property type="entry name" value="SUA5"/>
    <property type="match status" value="1"/>
</dbReference>
<keyword evidence="9 13" id="KW-0547">Nucleotide-binding</keyword>
<sequence length="345" mass="37458">MSTFETKYWNMRDHVDHVSLQQAAELLQQEEVVAFPTETVYGLGADATSEKAVKKIFEAKGRPADNPLIVHMAKKEQIHEVVQHIPDIAHKLIDRFLPGPLTLILKSNGRCAQNVTAGLSTVAVRIPDHPVAISILDECGLPLAAPSANLSGKPSPTRAEHVYDDLNGRIAGIIDGGPTGVGVESTVLDCSGEKPVILRPGGVTKQDLEELIGEVDVDPALSNQGSKPKSPGMKYKHYAPDAPMWLIEGDLKFFQSQIEQLKQSGKRVGVIVSNEHASELEGAVIHTCGSKEDLREVAVQLYHALRSFDQEDVDVILCESFPEDGVGQAVMNRLKKAATQKISQT</sequence>
<dbReference type="GO" id="GO:0008033">
    <property type="term" value="P:tRNA processing"/>
    <property type="evidence" value="ECO:0007669"/>
    <property type="project" value="UniProtKB-KW"/>
</dbReference>
<dbReference type="GO" id="GO:0061710">
    <property type="term" value="F:L-threonylcarbamoyladenylate synthase"/>
    <property type="evidence" value="ECO:0007669"/>
    <property type="project" value="UniProtKB-EC"/>
</dbReference>
<keyword evidence="10 13" id="KW-0067">ATP-binding</keyword>
<dbReference type="EMBL" id="AVPF01000025">
    <property type="protein sequence ID" value="KGX87264.1"/>
    <property type="molecule type" value="Genomic_DNA"/>
</dbReference>
<dbReference type="GO" id="GO:0000049">
    <property type="term" value="F:tRNA binding"/>
    <property type="evidence" value="ECO:0007669"/>
    <property type="project" value="TreeGrafter"/>
</dbReference>
<evidence type="ECO:0000256" key="3">
    <source>
        <dbReference type="ARBA" id="ARBA00012584"/>
    </source>
</evidence>
<evidence type="ECO:0000256" key="9">
    <source>
        <dbReference type="ARBA" id="ARBA00022741"/>
    </source>
</evidence>
<comment type="caution">
    <text evidence="16">The sequence shown here is derived from an EMBL/GenBank/DDBJ whole genome shotgun (WGS) entry which is preliminary data.</text>
</comment>
<evidence type="ECO:0000256" key="10">
    <source>
        <dbReference type="ARBA" id="ARBA00022840"/>
    </source>
</evidence>
<dbReference type="NCBIfam" id="TIGR00057">
    <property type="entry name" value="L-threonylcarbamoyladenylate synthase"/>
    <property type="match status" value="1"/>
</dbReference>
<dbReference type="FunFam" id="3.90.870.10:FF:000008">
    <property type="entry name" value="Threonylcarbamoyl-AMP synthase"/>
    <property type="match status" value="1"/>
</dbReference>
<feature type="binding site" evidence="14">
    <location>
        <position position="185"/>
    </location>
    <ligand>
        <name>L-threonine</name>
        <dbReference type="ChEBI" id="CHEBI:57926"/>
    </ligand>
</feature>
<evidence type="ECO:0000313" key="17">
    <source>
        <dbReference type="Proteomes" id="UP000030403"/>
    </source>
</evidence>
<evidence type="ECO:0000256" key="4">
    <source>
        <dbReference type="ARBA" id="ARBA00015492"/>
    </source>
</evidence>
<gene>
    <name evidence="16" type="ORF">N783_10040</name>
</gene>
<dbReference type="FunFam" id="3.40.50.11030:FF:000001">
    <property type="entry name" value="Threonylcarbamoyl-AMP synthase"/>
    <property type="match status" value="1"/>
</dbReference>
<comment type="similarity">
    <text evidence="2 13">Belongs to the SUA5 family.</text>
</comment>
<dbReference type="InterPro" id="IPR017945">
    <property type="entry name" value="DHBP_synth_RibB-like_a/b_dom"/>
</dbReference>
<dbReference type="Proteomes" id="UP000030403">
    <property type="component" value="Unassembled WGS sequence"/>
</dbReference>
<dbReference type="Pfam" id="PF03481">
    <property type="entry name" value="Sua5_C"/>
    <property type="match status" value="1"/>
</dbReference>
<reference evidence="16 17" key="1">
    <citation type="submission" date="2013-08" db="EMBL/GenBank/DDBJ databases">
        <authorList>
            <person name="Huang J."/>
            <person name="Wang G."/>
        </authorList>
    </citation>
    <scope>NUCLEOTIDE SEQUENCE [LARGE SCALE GENOMIC DNA]</scope>
    <source>
        <strain evidence="16 17">BH030004</strain>
    </source>
</reference>
<dbReference type="PANTHER" id="PTHR17490:SF16">
    <property type="entry name" value="THREONYLCARBAMOYL-AMP SYNTHASE"/>
    <property type="match status" value="1"/>
</dbReference>
<evidence type="ECO:0000313" key="16">
    <source>
        <dbReference type="EMBL" id="KGX87264.1"/>
    </source>
</evidence>
<feature type="binding site" evidence="14">
    <location>
        <position position="62"/>
    </location>
    <ligand>
        <name>ATP</name>
        <dbReference type="ChEBI" id="CHEBI:30616"/>
    </ligand>
</feature>
<evidence type="ECO:0000256" key="5">
    <source>
        <dbReference type="ARBA" id="ARBA00022490"/>
    </source>
</evidence>
<keyword evidence="6 13" id="KW-0808">Transferase</keyword>
<dbReference type="GO" id="GO:0003725">
    <property type="term" value="F:double-stranded RNA binding"/>
    <property type="evidence" value="ECO:0007669"/>
    <property type="project" value="UniProtKB-UniRule"/>
</dbReference>
<name>A0A0A5G5D0_9BACI</name>
<dbReference type="PIRSF" id="PIRSF004930">
    <property type="entry name" value="Tln_factor_SUA5"/>
    <property type="match status" value="1"/>
</dbReference>
<proteinExistence type="inferred from homology"/>
<dbReference type="GO" id="GO:0006450">
    <property type="term" value="P:regulation of translational fidelity"/>
    <property type="evidence" value="ECO:0007669"/>
    <property type="project" value="TreeGrafter"/>
</dbReference>
<dbReference type="Gene3D" id="3.40.50.11030">
    <property type="entry name" value="Threonylcarbamoyl-AMP synthase, C-terminal domain"/>
    <property type="match status" value="1"/>
</dbReference>
<evidence type="ECO:0000259" key="15">
    <source>
        <dbReference type="PROSITE" id="PS51163"/>
    </source>
</evidence>
<organism evidence="16 17">
    <name type="scientific">Pontibacillus marinus BH030004 = DSM 16465</name>
    <dbReference type="NCBI Taxonomy" id="1385511"/>
    <lineage>
        <taxon>Bacteria</taxon>
        <taxon>Bacillati</taxon>
        <taxon>Bacillota</taxon>
        <taxon>Bacilli</taxon>
        <taxon>Bacillales</taxon>
        <taxon>Bacillaceae</taxon>
        <taxon>Pontibacillus</taxon>
    </lineage>
</organism>
<accession>A0A0A5G5D0</accession>
<evidence type="ECO:0000256" key="14">
    <source>
        <dbReference type="PIRSR" id="PIRSR004930-1"/>
    </source>
</evidence>
<feature type="binding site" evidence="14">
    <location>
        <position position="238"/>
    </location>
    <ligand>
        <name>ATP</name>
        <dbReference type="ChEBI" id="CHEBI:30616"/>
    </ligand>
</feature>
<feature type="binding site" evidence="14">
    <location>
        <position position="39"/>
    </location>
    <ligand>
        <name>L-threonine</name>
        <dbReference type="ChEBI" id="CHEBI:57926"/>
    </ligand>
</feature>
<feature type="binding site" evidence="14">
    <location>
        <position position="125"/>
    </location>
    <ligand>
        <name>L-threonine</name>
        <dbReference type="ChEBI" id="CHEBI:57926"/>
    </ligand>
</feature>
<dbReference type="EC" id="2.7.7.87" evidence="3 13"/>
<dbReference type="InterPro" id="IPR038385">
    <property type="entry name" value="Sua5/YwlC_C"/>
</dbReference>
<dbReference type="InterPro" id="IPR005145">
    <property type="entry name" value="Sua5_C"/>
</dbReference>
<feature type="binding site" evidence="14">
    <location>
        <position position="199"/>
    </location>
    <ligand>
        <name>ATP</name>
        <dbReference type="ChEBI" id="CHEBI:30616"/>
    </ligand>
</feature>
<feature type="binding site" evidence="14">
    <location>
        <position position="147"/>
    </location>
    <ligand>
        <name>ATP</name>
        <dbReference type="ChEBI" id="CHEBI:30616"/>
    </ligand>
</feature>
<evidence type="ECO:0000256" key="12">
    <source>
        <dbReference type="ARBA" id="ARBA00048366"/>
    </source>
</evidence>
<dbReference type="SUPFAM" id="SSF55821">
    <property type="entry name" value="YrdC/RibB"/>
    <property type="match status" value="1"/>
</dbReference>
<dbReference type="STRING" id="1385511.GCA_000425225_00372"/>
<feature type="binding site" evidence="14">
    <location>
        <position position="145"/>
    </location>
    <ligand>
        <name>L-threonine</name>
        <dbReference type="ChEBI" id="CHEBI:57926"/>
    </ligand>
</feature>
<comment type="subcellular location">
    <subcellularLocation>
        <location evidence="1 13">Cytoplasm</location>
    </subcellularLocation>
</comment>
<dbReference type="PROSITE" id="PS51163">
    <property type="entry name" value="YRDC"/>
    <property type="match status" value="1"/>
</dbReference>
<evidence type="ECO:0000256" key="13">
    <source>
        <dbReference type="PIRNR" id="PIRNR004930"/>
    </source>
</evidence>
<dbReference type="InterPro" id="IPR010923">
    <property type="entry name" value="T(6)A37_SUA5"/>
</dbReference>
<protein>
    <recommendedName>
        <fullName evidence="4 13">Threonylcarbamoyl-AMP synthase</fullName>
        <shortName evidence="13">TC-AMP synthase</shortName>
        <ecNumber evidence="3 13">2.7.7.87</ecNumber>
    </recommendedName>
    <alternativeName>
        <fullName evidence="11 13">L-threonylcarbamoyladenylate synthase</fullName>
    </alternativeName>
</protein>
<evidence type="ECO:0000256" key="6">
    <source>
        <dbReference type="ARBA" id="ARBA00022679"/>
    </source>
</evidence>
<dbReference type="GO" id="GO:0005524">
    <property type="term" value="F:ATP binding"/>
    <property type="evidence" value="ECO:0007669"/>
    <property type="project" value="UniProtKB-UniRule"/>
</dbReference>
<dbReference type="eggNOG" id="COG0009">
    <property type="taxonomic scope" value="Bacteria"/>
</dbReference>
<evidence type="ECO:0000256" key="7">
    <source>
        <dbReference type="ARBA" id="ARBA00022694"/>
    </source>
</evidence>
<comment type="catalytic activity">
    <reaction evidence="12 13">
        <text>L-threonine + hydrogencarbonate + ATP = L-threonylcarbamoyladenylate + diphosphate + H2O</text>
        <dbReference type="Rhea" id="RHEA:36407"/>
        <dbReference type="ChEBI" id="CHEBI:15377"/>
        <dbReference type="ChEBI" id="CHEBI:17544"/>
        <dbReference type="ChEBI" id="CHEBI:30616"/>
        <dbReference type="ChEBI" id="CHEBI:33019"/>
        <dbReference type="ChEBI" id="CHEBI:57926"/>
        <dbReference type="ChEBI" id="CHEBI:73682"/>
        <dbReference type="EC" id="2.7.7.87"/>
    </reaction>
</comment>
<keyword evidence="8 13" id="KW-0548">Nucleotidyltransferase</keyword>
<dbReference type="InterPro" id="IPR050156">
    <property type="entry name" value="TC-AMP_synthase_SUA5"/>
</dbReference>
<keyword evidence="17" id="KW-1185">Reference proteome</keyword>
<dbReference type="Gene3D" id="3.90.870.10">
    <property type="entry name" value="DHBP synthase"/>
    <property type="match status" value="1"/>
</dbReference>
<feature type="binding site" evidence="14">
    <location>
        <position position="71"/>
    </location>
    <ligand>
        <name>L-threonine</name>
        <dbReference type="ChEBI" id="CHEBI:57926"/>
    </ligand>
</feature>
<keyword evidence="7 13" id="KW-0819">tRNA processing</keyword>
<dbReference type="Pfam" id="PF01300">
    <property type="entry name" value="Sua5_yciO_yrdC"/>
    <property type="match status" value="1"/>
</dbReference>
<feature type="binding site" evidence="14">
    <location>
        <position position="66"/>
    </location>
    <ligand>
        <name>ATP</name>
        <dbReference type="ChEBI" id="CHEBI:30616"/>
    </ligand>
</feature>
<feature type="domain" description="YrdC-like" evidence="15">
    <location>
        <begin position="17"/>
        <end position="203"/>
    </location>
</feature>
<evidence type="ECO:0000256" key="8">
    <source>
        <dbReference type="ARBA" id="ARBA00022695"/>
    </source>
</evidence>